<gene>
    <name evidence="5" type="ORF">SDC9_174301</name>
</gene>
<sequence length="229" mass="25697">MLVKLTGNEKSIYDLPPVLRDMRVDGILISGAITAESAELIRTLGIQSVVIGNYSEHLLGSLSSVQAKLGLSVSETVEKLFEQGKRHIAFVEEAPDNYASNLIFEGYRHALKDFGLPFDESICYFGHGVRSGIFDVMKPVFRRKKLPFDSILCSDMRIAREISHLLIGHFGLDREITVTIATLRQYDYYVLPVPAIYTDLNVEKRVDAAFIQLVDQIEGKKSSQTIMIQ</sequence>
<reference evidence="5" key="1">
    <citation type="submission" date="2019-08" db="EMBL/GenBank/DDBJ databases">
        <authorList>
            <person name="Kucharzyk K."/>
            <person name="Murdoch R.W."/>
            <person name="Higgins S."/>
            <person name="Loffler F."/>
        </authorList>
    </citation>
    <scope>NUCLEOTIDE SEQUENCE</scope>
</reference>
<evidence type="ECO:0000256" key="1">
    <source>
        <dbReference type="ARBA" id="ARBA00022491"/>
    </source>
</evidence>
<dbReference type="PANTHER" id="PTHR30146">
    <property type="entry name" value="LACI-RELATED TRANSCRIPTIONAL REPRESSOR"/>
    <property type="match status" value="1"/>
</dbReference>
<accession>A0A645GJI3</accession>
<dbReference type="GO" id="GO:0003700">
    <property type="term" value="F:DNA-binding transcription factor activity"/>
    <property type="evidence" value="ECO:0007669"/>
    <property type="project" value="TreeGrafter"/>
</dbReference>
<evidence type="ECO:0000256" key="4">
    <source>
        <dbReference type="ARBA" id="ARBA00023163"/>
    </source>
</evidence>
<evidence type="ECO:0000256" key="2">
    <source>
        <dbReference type="ARBA" id="ARBA00023015"/>
    </source>
</evidence>
<dbReference type="Gene3D" id="3.40.50.2300">
    <property type="match status" value="2"/>
</dbReference>
<keyword evidence="4" id="KW-0804">Transcription</keyword>
<dbReference type="EMBL" id="VSSQ01076560">
    <property type="protein sequence ID" value="MPN26875.1"/>
    <property type="molecule type" value="Genomic_DNA"/>
</dbReference>
<dbReference type="SUPFAM" id="SSF53822">
    <property type="entry name" value="Periplasmic binding protein-like I"/>
    <property type="match status" value="1"/>
</dbReference>
<proteinExistence type="predicted"/>
<protein>
    <submittedName>
        <fullName evidence="5">Uncharacterized protein</fullName>
    </submittedName>
</protein>
<name>A0A645GJI3_9ZZZZ</name>
<organism evidence="5">
    <name type="scientific">bioreactor metagenome</name>
    <dbReference type="NCBI Taxonomy" id="1076179"/>
    <lineage>
        <taxon>unclassified sequences</taxon>
        <taxon>metagenomes</taxon>
        <taxon>ecological metagenomes</taxon>
    </lineage>
</organism>
<keyword evidence="2" id="KW-0805">Transcription regulation</keyword>
<dbReference type="InterPro" id="IPR028082">
    <property type="entry name" value="Peripla_BP_I"/>
</dbReference>
<dbReference type="GO" id="GO:0000976">
    <property type="term" value="F:transcription cis-regulatory region binding"/>
    <property type="evidence" value="ECO:0007669"/>
    <property type="project" value="TreeGrafter"/>
</dbReference>
<dbReference type="PANTHER" id="PTHR30146:SF148">
    <property type="entry name" value="HTH-TYPE TRANSCRIPTIONAL REPRESSOR PURR-RELATED"/>
    <property type="match status" value="1"/>
</dbReference>
<evidence type="ECO:0000313" key="5">
    <source>
        <dbReference type="EMBL" id="MPN26875.1"/>
    </source>
</evidence>
<keyword evidence="3" id="KW-0238">DNA-binding</keyword>
<comment type="caution">
    <text evidence="5">The sequence shown here is derived from an EMBL/GenBank/DDBJ whole genome shotgun (WGS) entry which is preliminary data.</text>
</comment>
<evidence type="ECO:0000256" key="3">
    <source>
        <dbReference type="ARBA" id="ARBA00023125"/>
    </source>
</evidence>
<dbReference type="AlphaFoldDB" id="A0A645GJI3"/>
<keyword evidence="1" id="KW-0678">Repressor</keyword>